<protein>
    <submittedName>
        <fullName evidence="1">Zinc finger CCCH domain-containing protein 30</fullName>
    </submittedName>
</protein>
<accession>A0A0A9ZGE6</accession>
<sequence>MPLIDDSRFRIEFLGGKMDRINAAADALEKKPTDVRLKNTFIAMTEGLDALFSSYDEAMTRLVSLYSKQTPQLSDEDLKESYENFEKAYYNVKAVILTWLPAASDQSGSSTSQINQSMTHPEGSGIALPKIILKEFSGDLLEWQSFHDLFIATVHANKN</sequence>
<reference evidence="1" key="1">
    <citation type="journal article" date="2014" name="PLoS ONE">
        <title>Transcriptome-Based Identification of ABC Transporters in the Western Tarnished Plant Bug Lygus hesperus.</title>
        <authorList>
            <person name="Hull J.J."/>
            <person name="Chaney K."/>
            <person name="Geib S.M."/>
            <person name="Fabrick J.A."/>
            <person name="Brent C.S."/>
            <person name="Walsh D."/>
            <person name="Lavine L.C."/>
        </authorList>
    </citation>
    <scope>NUCLEOTIDE SEQUENCE</scope>
</reference>
<feature type="non-terminal residue" evidence="1">
    <location>
        <position position="159"/>
    </location>
</feature>
<name>A0A0A9ZGE6_LYGHE</name>
<dbReference type="EMBL" id="GBHO01002559">
    <property type="protein sequence ID" value="JAG41045.1"/>
    <property type="molecule type" value="Transcribed_RNA"/>
</dbReference>
<organism evidence="1">
    <name type="scientific">Lygus hesperus</name>
    <name type="common">Western plant bug</name>
    <dbReference type="NCBI Taxonomy" id="30085"/>
    <lineage>
        <taxon>Eukaryota</taxon>
        <taxon>Metazoa</taxon>
        <taxon>Ecdysozoa</taxon>
        <taxon>Arthropoda</taxon>
        <taxon>Hexapoda</taxon>
        <taxon>Insecta</taxon>
        <taxon>Pterygota</taxon>
        <taxon>Neoptera</taxon>
        <taxon>Paraneoptera</taxon>
        <taxon>Hemiptera</taxon>
        <taxon>Heteroptera</taxon>
        <taxon>Panheteroptera</taxon>
        <taxon>Cimicomorpha</taxon>
        <taxon>Miridae</taxon>
        <taxon>Mirini</taxon>
        <taxon>Lygus</taxon>
    </lineage>
</organism>
<gene>
    <name evidence="1" type="ORF">CM83_9568</name>
</gene>
<evidence type="ECO:0000313" key="1">
    <source>
        <dbReference type="EMBL" id="JAG41045.1"/>
    </source>
</evidence>
<proteinExistence type="predicted"/>
<dbReference type="AlphaFoldDB" id="A0A0A9ZGE6"/>
<reference evidence="1" key="2">
    <citation type="submission" date="2014-07" db="EMBL/GenBank/DDBJ databases">
        <authorList>
            <person name="Hull J."/>
        </authorList>
    </citation>
    <scope>NUCLEOTIDE SEQUENCE</scope>
</reference>